<dbReference type="Pfam" id="PF24758">
    <property type="entry name" value="LRR_At5g56370"/>
    <property type="match status" value="1"/>
</dbReference>
<dbReference type="InterPro" id="IPR006566">
    <property type="entry name" value="FBD"/>
</dbReference>
<dbReference type="InterPro" id="IPR053781">
    <property type="entry name" value="F-box_AtFBL13-like"/>
</dbReference>
<protein>
    <recommendedName>
        <fullName evidence="6">F-box domain-containing protein</fullName>
    </recommendedName>
</protein>
<dbReference type="Proteomes" id="UP001341281">
    <property type="component" value="Chromosome 10"/>
</dbReference>
<accession>A0AAQ3UR58</accession>
<evidence type="ECO:0000259" key="2">
    <source>
        <dbReference type="Pfam" id="PF08387"/>
    </source>
</evidence>
<dbReference type="InterPro" id="IPR001810">
    <property type="entry name" value="F-box_dom"/>
</dbReference>
<dbReference type="Pfam" id="PF00646">
    <property type="entry name" value="F-box"/>
    <property type="match status" value="1"/>
</dbReference>
<feature type="domain" description="FBD" evidence="2">
    <location>
        <begin position="409"/>
        <end position="454"/>
    </location>
</feature>
<feature type="domain" description="F-box/LRR-repeat protein 15/At3g58940/PEG3-like LRR" evidence="3">
    <location>
        <begin position="167"/>
        <end position="391"/>
    </location>
</feature>
<reference evidence="4 5" key="1">
    <citation type="submission" date="2024-02" db="EMBL/GenBank/DDBJ databases">
        <title>High-quality chromosome-scale genome assembly of Pensacola bahiagrass (Paspalum notatum Flugge var. saurae).</title>
        <authorList>
            <person name="Vega J.M."/>
            <person name="Podio M."/>
            <person name="Orjuela J."/>
            <person name="Siena L.A."/>
            <person name="Pessino S.C."/>
            <person name="Combes M.C."/>
            <person name="Mariac C."/>
            <person name="Albertini E."/>
            <person name="Pupilli F."/>
            <person name="Ortiz J.P.A."/>
            <person name="Leblanc O."/>
        </authorList>
    </citation>
    <scope>NUCLEOTIDE SEQUENCE [LARGE SCALE GENOMIC DNA]</scope>
    <source>
        <strain evidence="4">R1</strain>
        <tissue evidence="4">Leaf</tissue>
    </source>
</reference>
<dbReference type="InterPro" id="IPR055302">
    <property type="entry name" value="F-box_dom-containing"/>
</dbReference>
<sequence>MATFAPPFPLDEASRRRGRDPQDMEALFGRVLSYIYHALPDPPVSAYGDLCILFDADGGGVDRLSLLPDSLLANIVGRLPVKDAARTAVLSRRWAPVWRAAPLVLLDTHLLPDPDPDYPDAIPPHLDRATSASVAAAVSRILAAHPGPFRCVRLACCYMDEHRAQFERWLQLLARKGVQELFLINRPWPLEAKTPLPATLFTMANLICLYLSFWLFPDTAGLPRGATFPHLRELGLCALCIKARELEFLLSRSPVLEVLCFDGLLVPLRLRLVSHSLRCLQVHACKLDRIAVVDAPRLERLFLHTHPSDGCKNIVKIGNAPALRLFGQFVLERDELQVGNTIIKAGTVVNPSVKVPAVKTLDVEVRFGVRGDAKMLSSFLRCFPNADRLHIHSKKTTESTGRISIKFWQESDAIKRTLSRITVMSFHDFRGERNEVCFLKFVIESAPMLRTLVIVYANGCFGSRDEATSKAKALFAGKRATEPCMLVVCESECAEGGGLWDFGKGSDFSCNDPFGQVLCSSFGVGHWSV</sequence>
<evidence type="ECO:0008006" key="6">
    <source>
        <dbReference type="Google" id="ProtNLM"/>
    </source>
</evidence>
<dbReference type="InterPro" id="IPR055411">
    <property type="entry name" value="LRR_FXL15/At3g58940/PEG3-like"/>
</dbReference>
<dbReference type="SUPFAM" id="SSF52047">
    <property type="entry name" value="RNI-like"/>
    <property type="match status" value="1"/>
</dbReference>
<dbReference type="InterPro" id="IPR036047">
    <property type="entry name" value="F-box-like_dom_sf"/>
</dbReference>
<evidence type="ECO:0000313" key="4">
    <source>
        <dbReference type="EMBL" id="WVZ96064.1"/>
    </source>
</evidence>
<proteinExistence type="predicted"/>
<organism evidence="4 5">
    <name type="scientific">Paspalum notatum var. saurae</name>
    <dbReference type="NCBI Taxonomy" id="547442"/>
    <lineage>
        <taxon>Eukaryota</taxon>
        <taxon>Viridiplantae</taxon>
        <taxon>Streptophyta</taxon>
        <taxon>Embryophyta</taxon>
        <taxon>Tracheophyta</taxon>
        <taxon>Spermatophyta</taxon>
        <taxon>Magnoliopsida</taxon>
        <taxon>Liliopsida</taxon>
        <taxon>Poales</taxon>
        <taxon>Poaceae</taxon>
        <taxon>PACMAD clade</taxon>
        <taxon>Panicoideae</taxon>
        <taxon>Andropogonodae</taxon>
        <taxon>Paspaleae</taxon>
        <taxon>Paspalinae</taxon>
        <taxon>Paspalum</taxon>
    </lineage>
</organism>
<dbReference type="SUPFAM" id="SSF81383">
    <property type="entry name" value="F-box domain"/>
    <property type="match status" value="1"/>
</dbReference>
<dbReference type="AlphaFoldDB" id="A0AAQ3UR58"/>
<evidence type="ECO:0000259" key="1">
    <source>
        <dbReference type="Pfam" id="PF00646"/>
    </source>
</evidence>
<dbReference type="PANTHER" id="PTHR32141:SF119">
    <property type="entry name" value="F-BOX DOMAIN-CONTAINING PROTEIN"/>
    <property type="match status" value="1"/>
</dbReference>
<evidence type="ECO:0000313" key="5">
    <source>
        <dbReference type="Proteomes" id="UP001341281"/>
    </source>
</evidence>
<evidence type="ECO:0000259" key="3">
    <source>
        <dbReference type="Pfam" id="PF24758"/>
    </source>
</evidence>
<keyword evidence="5" id="KW-1185">Reference proteome</keyword>
<dbReference type="PANTHER" id="PTHR32141">
    <property type="match status" value="1"/>
</dbReference>
<dbReference type="Pfam" id="PF08387">
    <property type="entry name" value="FBD"/>
    <property type="match status" value="1"/>
</dbReference>
<dbReference type="EMBL" id="CP144754">
    <property type="protein sequence ID" value="WVZ96064.1"/>
    <property type="molecule type" value="Genomic_DNA"/>
</dbReference>
<name>A0AAQ3UR58_PASNO</name>
<dbReference type="CDD" id="cd22160">
    <property type="entry name" value="F-box_AtFBL13-like"/>
    <property type="match status" value="1"/>
</dbReference>
<gene>
    <name evidence="4" type="ORF">U9M48_041747</name>
</gene>
<feature type="domain" description="F-box" evidence="1">
    <location>
        <begin position="64"/>
        <end position="98"/>
    </location>
</feature>